<dbReference type="InterPro" id="IPR052579">
    <property type="entry name" value="Zinc_finger_SWIM"/>
</dbReference>
<dbReference type="Proteomes" id="UP000677228">
    <property type="component" value="Unassembled WGS sequence"/>
</dbReference>
<evidence type="ECO:0000313" key="4">
    <source>
        <dbReference type="Proteomes" id="UP000682733"/>
    </source>
</evidence>
<dbReference type="Pfam" id="PF21056">
    <property type="entry name" value="ZSWIM1-3_RNaseH-like"/>
    <property type="match status" value="1"/>
</dbReference>
<dbReference type="InterPro" id="IPR048324">
    <property type="entry name" value="ZSWIM1-3_RNaseH-like"/>
</dbReference>
<dbReference type="EMBL" id="CAJNOK010001323">
    <property type="protein sequence ID" value="CAF0805798.1"/>
    <property type="molecule type" value="Genomic_DNA"/>
</dbReference>
<evidence type="ECO:0000313" key="3">
    <source>
        <dbReference type="EMBL" id="CAF3589467.1"/>
    </source>
</evidence>
<accession>A0A8S2H1S7</accession>
<evidence type="ECO:0000259" key="1">
    <source>
        <dbReference type="Pfam" id="PF21056"/>
    </source>
</evidence>
<name>A0A8S2H1S7_9BILA</name>
<dbReference type="PANTHER" id="PTHR31569:SF4">
    <property type="entry name" value="SWIM-TYPE DOMAIN-CONTAINING PROTEIN"/>
    <property type="match status" value="1"/>
</dbReference>
<organism evidence="3 4">
    <name type="scientific">Didymodactylos carnosus</name>
    <dbReference type="NCBI Taxonomy" id="1234261"/>
    <lineage>
        <taxon>Eukaryota</taxon>
        <taxon>Metazoa</taxon>
        <taxon>Spiralia</taxon>
        <taxon>Gnathifera</taxon>
        <taxon>Rotifera</taxon>
        <taxon>Eurotatoria</taxon>
        <taxon>Bdelloidea</taxon>
        <taxon>Philodinida</taxon>
        <taxon>Philodinidae</taxon>
        <taxon>Didymodactylos</taxon>
    </lineage>
</organism>
<reference evidence="3" key="1">
    <citation type="submission" date="2021-02" db="EMBL/GenBank/DDBJ databases">
        <authorList>
            <person name="Nowell W R."/>
        </authorList>
    </citation>
    <scope>NUCLEOTIDE SEQUENCE</scope>
</reference>
<evidence type="ECO:0000313" key="2">
    <source>
        <dbReference type="EMBL" id="CAF0805798.1"/>
    </source>
</evidence>
<comment type="caution">
    <text evidence="3">The sequence shown here is derived from an EMBL/GenBank/DDBJ whole genome shotgun (WGS) entry which is preliminary data.</text>
</comment>
<feature type="domain" description="ZSWIM1/3 RNaseH-like" evidence="1">
    <location>
        <begin position="161"/>
        <end position="286"/>
    </location>
</feature>
<dbReference type="PANTHER" id="PTHR31569">
    <property type="entry name" value="SWIM-TYPE DOMAIN-CONTAINING PROTEIN"/>
    <property type="match status" value="1"/>
</dbReference>
<protein>
    <recommendedName>
        <fullName evidence="1">ZSWIM1/3 RNaseH-like domain-containing protein</fullName>
    </recommendedName>
</protein>
<proteinExistence type="predicted"/>
<gene>
    <name evidence="2" type="ORF">OVA965_LOCUS4891</name>
    <name evidence="3" type="ORF">TMI583_LOCUS4889</name>
</gene>
<dbReference type="AlphaFoldDB" id="A0A8S2H1S7"/>
<dbReference type="Proteomes" id="UP000682733">
    <property type="component" value="Unassembled WGS sequence"/>
</dbReference>
<dbReference type="EMBL" id="CAJOBA010001323">
    <property type="protein sequence ID" value="CAF3589467.1"/>
    <property type="molecule type" value="Genomic_DNA"/>
</dbReference>
<sequence length="334" mass="39380">MKYNEKTMKELFDRFQYVYVKYACHHSGSVRRNIKDGSRSNQESARIHCEFYFKIKHHTESNKIIFTKNKNLNHNHPIDERIYKNYPFIRNKKLEENEQAYDLCKTLITANASTYNNRKLINEKFNINLTRKDINNFKQKIKFNLVGNHSDPELLQTWIDQILNENQSNSIQIKVNVNDALECLFIQTSQMKTWFAKYLNIAHIDSTFKVNIENYQLYVCLAQNANLKGVPVAYSLMTSGNKDNLEFFCLAMSKNNDLTQTQVAIVDKALTNVDILQQYFDKARVLLCVFHVLKYLKNRINMPIRQSNEYYEKCSKLYNIDGKTCFSSVQNSYL</sequence>